<dbReference type="InterPro" id="IPR001173">
    <property type="entry name" value="Glyco_trans_2-like"/>
</dbReference>
<keyword evidence="2" id="KW-0808">Transferase</keyword>
<accession>A0A9D1SIT0</accession>
<dbReference type="Proteomes" id="UP000824110">
    <property type="component" value="Unassembled WGS sequence"/>
</dbReference>
<evidence type="ECO:0000259" key="3">
    <source>
        <dbReference type="Pfam" id="PF00535"/>
    </source>
</evidence>
<evidence type="ECO:0000313" key="5">
    <source>
        <dbReference type="Proteomes" id="UP000824110"/>
    </source>
</evidence>
<comment type="caution">
    <text evidence="4">The sequence shown here is derived from an EMBL/GenBank/DDBJ whole genome shotgun (WGS) entry which is preliminary data.</text>
</comment>
<dbReference type="AlphaFoldDB" id="A0A9D1SIT0"/>
<reference evidence="4" key="1">
    <citation type="submission" date="2020-10" db="EMBL/GenBank/DDBJ databases">
        <authorList>
            <person name="Gilroy R."/>
        </authorList>
    </citation>
    <scope>NUCLEOTIDE SEQUENCE</scope>
    <source>
        <strain evidence="4">CHK195-12923</strain>
    </source>
</reference>
<gene>
    <name evidence="4" type="ORF">IAB69_03765</name>
</gene>
<evidence type="ECO:0000256" key="1">
    <source>
        <dbReference type="ARBA" id="ARBA00022676"/>
    </source>
</evidence>
<sequence>MGNCDITFIMPCYNSGQHAARCAESILKQRTDLKCDIICVDDGSDEQSLDVLCGLEKKYGITVISCPHGGTSVARNEGLKRARGRYVWFVDSDDQLPEGALEYIAEAGAIRPHGRAAYDAVYFGAYINNGTDRYTLADIAPDERLYGEKSGEQEFNPPSPCLPAFFEERACTPYVWNTLFRRQFLKEHKIRFMNGMTIGEDMVFQTEVLMRAKKIKICGGKVYIYNYLSRENSAMKLALTSGSNFLRRQTEIAAEVVERFYRQNLAGDYSKELGSWLYSFCLKDILREGRRERLKLFDGAYGGIIQRYGIDTGALPVKARVKIALLRTPLLRGIANAFI</sequence>
<dbReference type="Pfam" id="PF00535">
    <property type="entry name" value="Glycos_transf_2"/>
    <property type="match status" value="1"/>
</dbReference>
<evidence type="ECO:0000256" key="2">
    <source>
        <dbReference type="ARBA" id="ARBA00022679"/>
    </source>
</evidence>
<proteinExistence type="predicted"/>
<feature type="domain" description="Glycosyltransferase 2-like" evidence="3">
    <location>
        <begin position="8"/>
        <end position="107"/>
    </location>
</feature>
<keyword evidence="1" id="KW-0328">Glycosyltransferase</keyword>
<name>A0A9D1SIT0_9FIRM</name>
<dbReference type="Gene3D" id="3.90.550.10">
    <property type="entry name" value="Spore Coat Polysaccharide Biosynthesis Protein SpsA, Chain A"/>
    <property type="match status" value="1"/>
</dbReference>
<dbReference type="GO" id="GO:0016757">
    <property type="term" value="F:glycosyltransferase activity"/>
    <property type="evidence" value="ECO:0007669"/>
    <property type="project" value="UniProtKB-KW"/>
</dbReference>
<dbReference type="PANTHER" id="PTHR22916:SF51">
    <property type="entry name" value="GLYCOSYLTRANSFERASE EPSH-RELATED"/>
    <property type="match status" value="1"/>
</dbReference>
<dbReference type="PANTHER" id="PTHR22916">
    <property type="entry name" value="GLYCOSYLTRANSFERASE"/>
    <property type="match status" value="1"/>
</dbReference>
<dbReference type="SUPFAM" id="SSF53448">
    <property type="entry name" value="Nucleotide-diphospho-sugar transferases"/>
    <property type="match status" value="1"/>
</dbReference>
<reference evidence="4" key="2">
    <citation type="journal article" date="2021" name="PeerJ">
        <title>Extensive microbial diversity within the chicken gut microbiome revealed by metagenomics and culture.</title>
        <authorList>
            <person name="Gilroy R."/>
            <person name="Ravi A."/>
            <person name="Getino M."/>
            <person name="Pursley I."/>
            <person name="Horton D.L."/>
            <person name="Alikhan N.F."/>
            <person name="Baker D."/>
            <person name="Gharbi K."/>
            <person name="Hall N."/>
            <person name="Watson M."/>
            <person name="Adriaenssens E.M."/>
            <person name="Foster-Nyarko E."/>
            <person name="Jarju S."/>
            <person name="Secka A."/>
            <person name="Antonio M."/>
            <person name="Oren A."/>
            <person name="Chaudhuri R.R."/>
            <person name="La Ragione R."/>
            <person name="Hildebrand F."/>
            <person name="Pallen M.J."/>
        </authorList>
    </citation>
    <scope>NUCLEOTIDE SEQUENCE</scope>
    <source>
        <strain evidence="4">CHK195-12923</strain>
    </source>
</reference>
<dbReference type="CDD" id="cd00761">
    <property type="entry name" value="Glyco_tranf_GTA_type"/>
    <property type="match status" value="1"/>
</dbReference>
<protein>
    <submittedName>
        <fullName evidence="4">Glycosyltransferase family 2 protein</fullName>
    </submittedName>
</protein>
<dbReference type="InterPro" id="IPR029044">
    <property type="entry name" value="Nucleotide-diphossugar_trans"/>
</dbReference>
<evidence type="ECO:0000313" key="4">
    <source>
        <dbReference type="EMBL" id="HIU61746.1"/>
    </source>
</evidence>
<dbReference type="EMBL" id="DVNE01000037">
    <property type="protein sequence ID" value="HIU61746.1"/>
    <property type="molecule type" value="Genomic_DNA"/>
</dbReference>
<organism evidence="4 5">
    <name type="scientific">Candidatus Coproplasma excrementigallinarum</name>
    <dbReference type="NCBI Taxonomy" id="2840747"/>
    <lineage>
        <taxon>Bacteria</taxon>
        <taxon>Bacillati</taxon>
        <taxon>Bacillota</taxon>
        <taxon>Clostridia</taxon>
        <taxon>Eubacteriales</taxon>
        <taxon>Candidatus Coproplasma</taxon>
    </lineage>
</organism>